<evidence type="ECO:0000313" key="6">
    <source>
        <dbReference type="Proteomes" id="UP000664132"/>
    </source>
</evidence>
<dbReference type="PROSITE" id="PS00061">
    <property type="entry name" value="ADH_SHORT"/>
    <property type="match status" value="1"/>
</dbReference>
<evidence type="ECO:0000256" key="4">
    <source>
        <dbReference type="ARBA" id="ARBA00037096"/>
    </source>
</evidence>
<organism evidence="5 6">
    <name type="scientific">Cadophora malorum</name>
    <dbReference type="NCBI Taxonomy" id="108018"/>
    <lineage>
        <taxon>Eukaryota</taxon>
        <taxon>Fungi</taxon>
        <taxon>Dikarya</taxon>
        <taxon>Ascomycota</taxon>
        <taxon>Pezizomycotina</taxon>
        <taxon>Leotiomycetes</taxon>
        <taxon>Helotiales</taxon>
        <taxon>Ploettnerulaceae</taxon>
        <taxon>Cadophora</taxon>
    </lineage>
</organism>
<dbReference type="PRINTS" id="PR00081">
    <property type="entry name" value="GDHRDH"/>
</dbReference>
<evidence type="ECO:0008006" key="7">
    <source>
        <dbReference type="Google" id="ProtNLM"/>
    </source>
</evidence>
<dbReference type="Proteomes" id="UP000664132">
    <property type="component" value="Unassembled WGS sequence"/>
</dbReference>
<dbReference type="InterPro" id="IPR002347">
    <property type="entry name" value="SDR_fam"/>
</dbReference>
<dbReference type="GO" id="GO:0016020">
    <property type="term" value="C:membrane"/>
    <property type="evidence" value="ECO:0007669"/>
    <property type="project" value="TreeGrafter"/>
</dbReference>
<dbReference type="PANTHER" id="PTHR44196:SF1">
    <property type="entry name" value="DEHYDROGENASE_REDUCTASE SDR FAMILY MEMBER 7B"/>
    <property type="match status" value="1"/>
</dbReference>
<name>A0A8H7WKP3_9HELO</name>
<protein>
    <recommendedName>
        <fullName evidence="7">NAD(P)-binding protein</fullName>
    </recommendedName>
</protein>
<comment type="similarity">
    <text evidence="1">Belongs to the short-chain dehydrogenases/reductases (SDR) family.</text>
</comment>
<reference evidence="5" key="1">
    <citation type="submission" date="2021-02" db="EMBL/GenBank/DDBJ databases">
        <title>Genome sequence Cadophora malorum strain M34.</title>
        <authorList>
            <person name="Stefanovic E."/>
            <person name="Vu D."/>
            <person name="Scully C."/>
            <person name="Dijksterhuis J."/>
            <person name="Roader J."/>
            <person name="Houbraken J."/>
        </authorList>
    </citation>
    <scope>NUCLEOTIDE SEQUENCE</scope>
    <source>
        <strain evidence="5">M34</strain>
    </source>
</reference>
<dbReference type="Gene3D" id="3.40.50.720">
    <property type="entry name" value="NAD(P)-binding Rossmann-like Domain"/>
    <property type="match status" value="1"/>
</dbReference>
<dbReference type="Pfam" id="PF00106">
    <property type="entry name" value="adh_short"/>
    <property type="match status" value="1"/>
</dbReference>
<dbReference type="GO" id="GO:0016491">
    <property type="term" value="F:oxidoreductase activity"/>
    <property type="evidence" value="ECO:0007669"/>
    <property type="project" value="UniProtKB-KW"/>
</dbReference>
<proteinExistence type="inferred from homology"/>
<comment type="function">
    <text evidence="4">Putative oxidoreductase.</text>
</comment>
<dbReference type="SUPFAM" id="SSF51735">
    <property type="entry name" value="NAD(P)-binding Rossmann-fold domains"/>
    <property type="match status" value="1"/>
</dbReference>
<dbReference type="EMBL" id="JAFJYH010000002">
    <property type="protein sequence ID" value="KAG4426452.1"/>
    <property type="molecule type" value="Genomic_DNA"/>
</dbReference>
<gene>
    <name evidence="5" type="ORF">IFR04_000334</name>
</gene>
<dbReference type="InterPro" id="IPR020904">
    <property type="entry name" value="Sc_DH/Rdtase_CS"/>
</dbReference>
<keyword evidence="6" id="KW-1185">Reference proteome</keyword>
<accession>A0A8H7WKP3</accession>
<evidence type="ECO:0000256" key="1">
    <source>
        <dbReference type="ARBA" id="ARBA00006484"/>
    </source>
</evidence>
<comment type="caution">
    <text evidence="5">The sequence shown here is derived from an EMBL/GenBank/DDBJ whole genome shotgun (WGS) entry which is preliminary data.</text>
</comment>
<evidence type="ECO:0000256" key="3">
    <source>
        <dbReference type="ARBA" id="ARBA00023002"/>
    </source>
</evidence>
<dbReference type="AlphaFoldDB" id="A0A8H7WKP3"/>
<dbReference type="OrthoDB" id="37659at2759"/>
<keyword evidence="3" id="KW-0560">Oxidoreductase</keyword>
<evidence type="ECO:0000313" key="5">
    <source>
        <dbReference type="EMBL" id="KAG4426452.1"/>
    </source>
</evidence>
<evidence type="ECO:0000256" key="2">
    <source>
        <dbReference type="ARBA" id="ARBA00022857"/>
    </source>
</evidence>
<dbReference type="InterPro" id="IPR036291">
    <property type="entry name" value="NAD(P)-bd_dom_sf"/>
</dbReference>
<dbReference type="PANTHER" id="PTHR44196">
    <property type="entry name" value="DEHYDROGENASE/REDUCTASE SDR FAMILY MEMBER 7B"/>
    <property type="match status" value="1"/>
</dbReference>
<keyword evidence="2" id="KW-0521">NADP</keyword>
<sequence length="261" mass="28055">MTANINTILILGATSGLGEAFTRYFYSKNKKVIASGRRLNRLDTLKSELPGLETVQIDVSDIPSLEANLTSIFTTYPNIDSIFVIAGKQEIGQFTEPSTTSAEAIASEITVNLTAPLCIARVAVPHLLKLGKPATFLTVTSGLAFIPLPAYPVYNATKAGLHLFNVTLRTQLTGTNVNVIELAPPYVDTELDAKNRDKVVEMQGGEDKAVKPMPLKDYMEVTTAALEKGGEKEVATGFSAMGVNAWRGAFQPILDQFGFAG</sequence>